<name>W0FS34_9BACT</name>
<accession>W0FS34</accession>
<reference evidence="2" key="1">
    <citation type="journal article" date="2013" name="PLoS ONE">
        <title>Metagenomic insights into the carbohydrate-active enzymes carried by the microorganisms adhering to solid digesta in the rumen of cows.</title>
        <authorList>
            <person name="Wang L."/>
            <person name="Hatem A."/>
            <person name="Catalyurek U.V."/>
            <person name="Morrison M."/>
            <person name="Yu Z."/>
        </authorList>
    </citation>
    <scope>NUCLEOTIDE SEQUENCE</scope>
</reference>
<keyword evidence="1" id="KW-1133">Transmembrane helix</keyword>
<protein>
    <recommendedName>
        <fullName evidence="3">Type II secretion system protein</fullName>
    </recommendedName>
</protein>
<sequence>MREGGRANALLVELLLVILFFMLSATTIVELFAGAKHKTVQARAASEAIMEAQNIADDLYGADDPDAVLKELGFSEGDGIWTLEETEYTLTVLQKEEETEAGILRTFTVSATGDGKDLFSLPSTRYLPKEVSP</sequence>
<evidence type="ECO:0000256" key="1">
    <source>
        <dbReference type="SAM" id="Phobius"/>
    </source>
</evidence>
<evidence type="ECO:0008006" key="3">
    <source>
        <dbReference type="Google" id="ProtNLM"/>
    </source>
</evidence>
<feature type="transmembrane region" description="Helical" evidence="1">
    <location>
        <begin position="12"/>
        <end position="33"/>
    </location>
</feature>
<keyword evidence="1" id="KW-0812">Transmembrane</keyword>
<proteinExistence type="predicted"/>
<dbReference type="EMBL" id="KC246847">
    <property type="protein sequence ID" value="AHF25702.1"/>
    <property type="molecule type" value="Genomic_DNA"/>
</dbReference>
<keyword evidence="1" id="KW-0472">Membrane</keyword>
<dbReference type="AlphaFoldDB" id="W0FS34"/>
<evidence type="ECO:0000313" key="2">
    <source>
        <dbReference type="EMBL" id="AHF25702.1"/>
    </source>
</evidence>
<organism evidence="2">
    <name type="scientific">uncultured bacterium Contigcl_38</name>
    <dbReference type="NCBI Taxonomy" id="1393672"/>
    <lineage>
        <taxon>Bacteria</taxon>
        <taxon>environmental samples</taxon>
    </lineage>
</organism>